<evidence type="ECO:0000313" key="1">
    <source>
        <dbReference type="EMBL" id="MBA5775641.1"/>
    </source>
</evidence>
<name>A0A839A8J0_9HYPH</name>
<dbReference type="Proteomes" id="UP000541109">
    <property type="component" value="Unassembled WGS sequence"/>
</dbReference>
<dbReference type="EMBL" id="JACFXV010000013">
    <property type="protein sequence ID" value="MBA5775641.1"/>
    <property type="molecule type" value="Genomic_DNA"/>
</dbReference>
<gene>
    <name evidence="1" type="ORF">H2509_00720</name>
</gene>
<accession>A0A839A8J0</accession>
<dbReference type="AlphaFoldDB" id="A0A839A8J0"/>
<organism evidence="1 2">
    <name type="scientific">Stappia albiluteola</name>
    <dbReference type="NCBI Taxonomy" id="2758565"/>
    <lineage>
        <taxon>Bacteria</taxon>
        <taxon>Pseudomonadati</taxon>
        <taxon>Pseudomonadota</taxon>
        <taxon>Alphaproteobacteria</taxon>
        <taxon>Hyphomicrobiales</taxon>
        <taxon>Stappiaceae</taxon>
        <taxon>Stappia</taxon>
    </lineage>
</organism>
<dbReference type="InterPro" id="IPR021341">
    <property type="entry name" value="DUF2958"/>
</dbReference>
<reference evidence="1 2" key="1">
    <citation type="submission" date="2020-07" db="EMBL/GenBank/DDBJ databases">
        <title>Stappia sp., F7233, whole genome shotgun sequencing project.</title>
        <authorList>
            <person name="Jiang S."/>
            <person name="Liu Z.W."/>
            <person name="Du Z.J."/>
        </authorList>
    </citation>
    <scope>NUCLEOTIDE SEQUENCE [LARGE SCALE GENOMIC DNA]</scope>
    <source>
        <strain evidence="1 2">F7233</strain>
    </source>
</reference>
<dbReference type="Pfam" id="PF11171">
    <property type="entry name" value="DUF2958"/>
    <property type="match status" value="1"/>
</dbReference>
<sequence length="130" mass="14270">MNETTNTLKGAAALLTDDQRARLLKNGRENTECIDEDGNTRDFWPVVKLFCPWGAATWLLTELDPEDEDIAFGLCDLGFGCPELGSVRLSELAAVRGPGGLTIERDQHFTATKSLSAYADEARQHGRICV</sequence>
<keyword evidence="2" id="KW-1185">Reference proteome</keyword>
<comment type="caution">
    <text evidence="1">The sequence shown here is derived from an EMBL/GenBank/DDBJ whole genome shotgun (WGS) entry which is preliminary data.</text>
</comment>
<evidence type="ECO:0000313" key="2">
    <source>
        <dbReference type="Proteomes" id="UP000541109"/>
    </source>
</evidence>
<proteinExistence type="predicted"/>
<protein>
    <submittedName>
        <fullName evidence="1">DUF2958 domain-containing protein</fullName>
    </submittedName>
</protein>
<dbReference type="RefSeq" id="WP_182161294.1">
    <property type="nucleotide sequence ID" value="NZ_JACFXV010000013.1"/>
</dbReference>